<dbReference type="PANTHER" id="PTHR13630:SF1">
    <property type="entry name" value="GAMMA-SECRETASE-ACTIVATING PROTEIN"/>
    <property type="match status" value="1"/>
</dbReference>
<evidence type="ECO:0000313" key="1">
    <source>
        <dbReference type="EMBL" id="KPP63709.1"/>
    </source>
</evidence>
<comment type="caution">
    <text evidence="1">The sequence shown here is derived from an EMBL/GenBank/DDBJ whole genome shotgun (WGS) entry which is preliminary data.</text>
</comment>
<dbReference type="Proteomes" id="UP000034805">
    <property type="component" value="Unassembled WGS sequence"/>
</dbReference>
<protein>
    <submittedName>
        <fullName evidence="1">Uncharacterized protein</fullName>
    </submittedName>
</protein>
<dbReference type="EMBL" id="JARO02007655">
    <property type="protein sequence ID" value="KPP63709.1"/>
    <property type="molecule type" value="Genomic_DNA"/>
</dbReference>
<evidence type="ECO:0000313" key="2">
    <source>
        <dbReference type="Proteomes" id="UP000034805"/>
    </source>
</evidence>
<sequence length="124" mass="13982">MLSLRTIFDLQKDVFAHILRKDDRTDSVKAAEARILNAERDGGVLYSWKEASGITRIGKYDRNTKQHKLLYTFDEEVFISSCSLNKEENLLGKLFTAGCFESVSITITGCQPTPLPVVPVQMKL</sequence>
<dbReference type="AlphaFoldDB" id="A0A0P7UV83"/>
<dbReference type="GO" id="GO:1902004">
    <property type="term" value="P:positive regulation of amyloid-beta formation"/>
    <property type="evidence" value="ECO:0007669"/>
    <property type="project" value="TreeGrafter"/>
</dbReference>
<name>A0A0P7UV83_SCLFO</name>
<dbReference type="InterPro" id="IPR026172">
    <property type="entry name" value="GSAP_fam"/>
</dbReference>
<accession>A0A0P7UV83</accession>
<dbReference type="PANTHER" id="PTHR13630">
    <property type="entry name" value="GAMMA-SECRETASE-ACTIVATING PROTEIN"/>
    <property type="match status" value="1"/>
</dbReference>
<gene>
    <name evidence="1" type="ORF">Z043_118010</name>
</gene>
<reference evidence="1 2" key="1">
    <citation type="submission" date="2015-08" db="EMBL/GenBank/DDBJ databases">
        <title>The genome of the Asian arowana (Scleropages formosus).</title>
        <authorList>
            <person name="Tan M.H."/>
            <person name="Gan H.M."/>
            <person name="Croft L.J."/>
            <person name="Austin C.M."/>
        </authorList>
    </citation>
    <scope>NUCLEOTIDE SEQUENCE [LARGE SCALE GENOMIC DNA]</scope>
    <source>
        <strain evidence="1">Aro1</strain>
    </source>
</reference>
<dbReference type="GO" id="GO:0005802">
    <property type="term" value="C:trans-Golgi network"/>
    <property type="evidence" value="ECO:0007669"/>
    <property type="project" value="TreeGrafter"/>
</dbReference>
<proteinExistence type="predicted"/>
<organism evidence="1 2">
    <name type="scientific">Scleropages formosus</name>
    <name type="common">Asian bonytongue</name>
    <name type="synonym">Osteoglossum formosum</name>
    <dbReference type="NCBI Taxonomy" id="113540"/>
    <lineage>
        <taxon>Eukaryota</taxon>
        <taxon>Metazoa</taxon>
        <taxon>Chordata</taxon>
        <taxon>Craniata</taxon>
        <taxon>Vertebrata</taxon>
        <taxon>Euteleostomi</taxon>
        <taxon>Actinopterygii</taxon>
        <taxon>Neopterygii</taxon>
        <taxon>Teleostei</taxon>
        <taxon>Osteoglossocephala</taxon>
        <taxon>Osteoglossomorpha</taxon>
        <taxon>Osteoglossiformes</taxon>
        <taxon>Osteoglossidae</taxon>
        <taxon>Scleropages</taxon>
    </lineage>
</organism>